<dbReference type="EMBL" id="JARKHS020022196">
    <property type="protein sequence ID" value="KAK8769729.1"/>
    <property type="molecule type" value="Genomic_DNA"/>
</dbReference>
<keyword evidence="2" id="KW-1185">Reference proteome</keyword>
<sequence length="77" mass="9198">MRQHFPFQQLWIVTRTCYQPKFQVGFSTMVFAAVSGLHATFQNYGRYLIYVGFRPWLDVFKAEYVEVKYLLNTRVHG</sequence>
<evidence type="ECO:0000313" key="1">
    <source>
        <dbReference type="EMBL" id="KAK8769729.1"/>
    </source>
</evidence>
<reference evidence="1 2" key="1">
    <citation type="journal article" date="2023" name="Arcadia Sci">
        <title>De novo assembly of a long-read Amblyomma americanum tick genome.</title>
        <authorList>
            <person name="Chou S."/>
            <person name="Poskanzer K.E."/>
            <person name="Rollins M."/>
            <person name="Thuy-Boun P.S."/>
        </authorList>
    </citation>
    <scope>NUCLEOTIDE SEQUENCE [LARGE SCALE GENOMIC DNA]</scope>
    <source>
        <strain evidence="1">F_SG_1</strain>
        <tissue evidence="1">Salivary glands</tissue>
    </source>
</reference>
<proteinExistence type="predicted"/>
<accession>A0AAQ4E4V1</accession>
<comment type="caution">
    <text evidence="1">The sequence shown here is derived from an EMBL/GenBank/DDBJ whole genome shotgun (WGS) entry which is preliminary data.</text>
</comment>
<protein>
    <submittedName>
        <fullName evidence="1">Uncharacterized protein</fullName>
    </submittedName>
</protein>
<evidence type="ECO:0000313" key="2">
    <source>
        <dbReference type="Proteomes" id="UP001321473"/>
    </source>
</evidence>
<organism evidence="1 2">
    <name type="scientific">Amblyomma americanum</name>
    <name type="common">Lone star tick</name>
    <dbReference type="NCBI Taxonomy" id="6943"/>
    <lineage>
        <taxon>Eukaryota</taxon>
        <taxon>Metazoa</taxon>
        <taxon>Ecdysozoa</taxon>
        <taxon>Arthropoda</taxon>
        <taxon>Chelicerata</taxon>
        <taxon>Arachnida</taxon>
        <taxon>Acari</taxon>
        <taxon>Parasitiformes</taxon>
        <taxon>Ixodida</taxon>
        <taxon>Ixodoidea</taxon>
        <taxon>Ixodidae</taxon>
        <taxon>Amblyomminae</taxon>
        <taxon>Amblyomma</taxon>
    </lineage>
</organism>
<dbReference type="AlphaFoldDB" id="A0AAQ4E4V1"/>
<name>A0AAQ4E4V1_AMBAM</name>
<gene>
    <name evidence="1" type="ORF">V5799_013806</name>
</gene>
<dbReference type="Proteomes" id="UP001321473">
    <property type="component" value="Unassembled WGS sequence"/>
</dbReference>